<dbReference type="InterPro" id="IPR042271">
    <property type="entry name" value="Zinicin_2_N"/>
</dbReference>
<protein>
    <recommendedName>
        <fullName evidence="3">Coenzyme F420 biosynthesis-associated protein</fullName>
    </recommendedName>
</protein>
<keyword evidence="2" id="KW-1185">Reference proteome</keyword>
<dbReference type="HOGENOM" id="CLU_059556_0_0_11"/>
<dbReference type="PANTHER" id="PTHR39420:SF1">
    <property type="entry name" value="HYDROLASE"/>
    <property type="match status" value="1"/>
</dbReference>
<dbReference type="InterPro" id="IPR018766">
    <property type="entry name" value="Zinicin_2"/>
</dbReference>
<dbReference type="NCBIfam" id="TIGR03624">
    <property type="entry name" value="putative hydrolase"/>
    <property type="match status" value="1"/>
</dbReference>
<proteinExistence type="predicted"/>
<evidence type="ECO:0000313" key="1">
    <source>
        <dbReference type="EMBL" id="EPD32355.1"/>
    </source>
</evidence>
<dbReference type="SUPFAM" id="SSF55486">
    <property type="entry name" value="Metalloproteases ('zincins'), catalytic domain"/>
    <property type="match status" value="1"/>
</dbReference>
<accession>S2W1Z1</accession>
<dbReference type="RefSeq" id="WP_016456730.1">
    <property type="nucleotide sequence ID" value="NZ_KE150269.1"/>
</dbReference>
<dbReference type="OrthoDB" id="142939at2"/>
<evidence type="ECO:0000313" key="2">
    <source>
        <dbReference type="Proteomes" id="UP000014417"/>
    </source>
</evidence>
<evidence type="ECO:0008006" key="3">
    <source>
        <dbReference type="Google" id="ProtNLM"/>
    </source>
</evidence>
<comment type="caution">
    <text evidence="1">The sequence shown here is derived from an EMBL/GenBank/DDBJ whole genome shotgun (WGS) entry which is preliminary data.</text>
</comment>
<sequence length="333" mass="36905">MINWQLAADFGKAIVPIGKPGDPMMNNKAVGEIRAAARKALPIITEVTQLPETGDVLELVVDRKAMVEANVATAKNIMGDAESGLLGKLSEASRAVTLGGALALLAPRILGQYVPYADRPMLLLNAPTIVQVEEELKVNPQDFRLWVALHEQTHRVQFANAPWLREYLVALINEVLEDDEKLNFDVAKLREVQKQKANSLDAIKAALSPQLAKKLDSINAIMGLLEGHADFMMDAVGAQTVPSVRTIRRRFQNRRKSAMHSKNIFKALLNRLLGMDAKLAQYQDGARFCRAAIDEVGFEGLNLVWEKPENLPTADELKAPMRWLTRVAYPQVD</sequence>
<dbReference type="PANTHER" id="PTHR39420">
    <property type="match status" value="1"/>
</dbReference>
<dbReference type="AlphaFoldDB" id="S2W1Z1"/>
<name>S2W1Z1_9ACTN</name>
<dbReference type="Proteomes" id="UP000014417">
    <property type="component" value="Unassembled WGS sequence"/>
</dbReference>
<dbReference type="Pfam" id="PF10103">
    <property type="entry name" value="Zincin_2"/>
    <property type="match status" value="1"/>
</dbReference>
<reference evidence="1 2" key="1">
    <citation type="submission" date="2013-04" db="EMBL/GenBank/DDBJ databases">
        <title>The Genome Sequence of Propionimicrobium lymphophilum ACS-093-V-SCH5.</title>
        <authorList>
            <consortium name="The Broad Institute Genomics Platform"/>
            <person name="Earl A."/>
            <person name="Ward D."/>
            <person name="Feldgarden M."/>
            <person name="Gevers D."/>
            <person name="Saerens B."/>
            <person name="Vaneechoutte M."/>
            <person name="Walker B."/>
            <person name="Young S."/>
            <person name="Zeng Q."/>
            <person name="Gargeya S."/>
            <person name="Fitzgerald M."/>
            <person name="Haas B."/>
            <person name="Abouelleil A."/>
            <person name="Allen A.W."/>
            <person name="Alvarado L."/>
            <person name="Arachchi H.M."/>
            <person name="Berlin A.M."/>
            <person name="Chapman S.B."/>
            <person name="Gainer-Dewar J."/>
            <person name="Goldberg J."/>
            <person name="Griggs A."/>
            <person name="Gujja S."/>
            <person name="Hansen M."/>
            <person name="Howarth C."/>
            <person name="Imamovic A."/>
            <person name="Ireland A."/>
            <person name="Larimer J."/>
            <person name="McCowan C."/>
            <person name="Murphy C."/>
            <person name="Pearson M."/>
            <person name="Poon T.W."/>
            <person name="Priest M."/>
            <person name="Roberts A."/>
            <person name="Saif S."/>
            <person name="Shea T."/>
            <person name="Sisk P."/>
            <person name="Sykes S."/>
            <person name="Wortman J."/>
            <person name="Nusbaum C."/>
            <person name="Birren B."/>
        </authorList>
    </citation>
    <scope>NUCLEOTIDE SEQUENCE [LARGE SCALE GENOMIC DNA]</scope>
    <source>
        <strain evidence="1 2">ACS-093-V-SCH5</strain>
    </source>
</reference>
<dbReference type="Gene3D" id="1.20.150.30">
    <property type="entry name" value="Zincin-like metallopeptidase, N-terminal domain"/>
    <property type="match status" value="1"/>
</dbReference>
<dbReference type="PATRIC" id="fig|883161.3.peg.1912"/>
<dbReference type="NCBIfam" id="TIGR03883">
    <property type="entry name" value="DUF2342_F420"/>
    <property type="match status" value="1"/>
</dbReference>
<dbReference type="STRING" id="883161.HMPREF9306_01924"/>
<dbReference type="EMBL" id="AGZR01000009">
    <property type="protein sequence ID" value="EPD32355.1"/>
    <property type="molecule type" value="Genomic_DNA"/>
</dbReference>
<organism evidence="1 2">
    <name type="scientific">Propionimicrobium lymphophilum ACS-093-V-SCH5</name>
    <dbReference type="NCBI Taxonomy" id="883161"/>
    <lineage>
        <taxon>Bacteria</taxon>
        <taxon>Bacillati</taxon>
        <taxon>Actinomycetota</taxon>
        <taxon>Actinomycetes</taxon>
        <taxon>Propionibacteriales</taxon>
        <taxon>Propionibacteriaceae</taxon>
        <taxon>Propionimicrobium</taxon>
    </lineage>
</organism>
<dbReference type="InterPro" id="IPR022454">
    <property type="entry name" value="CHP03883_F420-assoc"/>
</dbReference>
<gene>
    <name evidence="1" type="ORF">HMPREF9306_01924</name>
</gene>